<feature type="domain" description="Proteasome activator Blm10 middle HEAT repeats region" evidence="11">
    <location>
        <begin position="336"/>
        <end position="857"/>
    </location>
</feature>
<dbReference type="GO" id="GO:0005634">
    <property type="term" value="C:nucleus"/>
    <property type="evidence" value="ECO:0007669"/>
    <property type="project" value="UniProtKB-SubCell"/>
</dbReference>
<dbReference type="InterPro" id="IPR021843">
    <property type="entry name" value="PSME4_C"/>
</dbReference>
<dbReference type="EMBL" id="JADGJQ010000053">
    <property type="protein sequence ID" value="KAJ3175354.1"/>
    <property type="molecule type" value="Genomic_DNA"/>
</dbReference>
<evidence type="ECO:0000256" key="3">
    <source>
        <dbReference type="ARBA" id="ARBA00005739"/>
    </source>
</evidence>
<evidence type="ECO:0008006" key="15">
    <source>
        <dbReference type="Google" id="ProtNLM"/>
    </source>
</evidence>
<name>A0AAD5XQN9_9FUNG</name>
<gene>
    <name evidence="13" type="ORF">HDU87_006306</name>
</gene>
<comment type="similarity">
    <text evidence="3">Belongs to the BLM10 family.</text>
</comment>
<evidence type="ECO:0000259" key="11">
    <source>
        <dbReference type="Pfam" id="PF16507"/>
    </source>
</evidence>
<dbReference type="GO" id="GO:0016504">
    <property type="term" value="F:peptidase activator activity"/>
    <property type="evidence" value="ECO:0007669"/>
    <property type="project" value="InterPro"/>
</dbReference>
<dbReference type="InterPro" id="IPR035309">
    <property type="entry name" value="PSME4"/>
</dbReference>
<dbReference type="PANTHER" id="PTHR32170:SF3">
    <property type="entry name" value="PROTEASOME ACTIVATOR COMPLEX SUBUNIT 4"/>
    <property type="match status" value="1"/>
</dbReference>
<evidence type="ECO:0000259" key="12">
    <source>
        <dbReference type="Pfam" id="PF23096"/>
    </source>
</evidence>
<dbReference type="GO" id="GO:0010499">
    <property type="term" value="P:proteasomal ubiquitin-independent protein catabolic process"/>
    <property type="evidence" value="ECO:0007669"/>
    <property type="project" value="TreeGrafter"/>
</dbReference>
<reference evidence="13" key="1">
    <citation type="submission" date="2020-05" db="EMBL/GenBank/DDBJ databases">
        <title>Phylogenomic resolution of chytrid fungi.</title>
        <authorList>
            <person name="Stajich J.E."/>
            <person name="Amses K."/>
            <person name="Simmons R."/>
            <person name="Seto K."/>
            <person name="Myers J."/>
            <person name="Bonds A."/>
            <person name="Quandt C.A."/>
            <person name="Barry K."/>
            <person name="Liu P."/>
            <person name="Grigoriev I."/>
            <person name="Longcore J.E."/>
            <person name="James T.Y."/>
        </authorList>
    </citation>
    <scope>NUCLEOTIDE SEQUENCE</scope>
    <source>
        <strain evidence="13">JEL0379</strain>
    </source>
</reference>
<dbReference type="Pfam" id="PF16507">
    <property type="entry name" value="HEAT_PSME4_mid"/>
    <property type="match status" value="1"/>
</dbReference>
<evidence type="ECO:0000256" key="4">
    <source>
        <dbReference type="ARBA" id="ARBA00022490"/>
    </source>
</evidence>
<evidence type="ECO:0000313" key="14">
    <source>
        <dbReference type="Proteomes" id="UP001212152"/>
    </source>
</evidence>
<feature type="domain" description="Proteasome activator complex subunit 4-like HEAT repeat-like" evidence="12">
    <location>
        <begin position="1432"/>
        <end position="1511"/>
    </location>
</feature>
<feature type="coiled-coil region" evidence="9">
    <location>
        <begin position="808"/>
        <end position="835"/>
    </location>
</feature>
<comment type="subcellular location">
    <subcellularLocation>
        <location evidence="2">Cytoplasm</location>
    </subcellularLocation>
    <subcellularLocation>
        <location evidence="1">Nucleus</location>
    </subcellularLocation>
</comment>
<feature type="domain" description="Proteasome activator complex subunit 4 C-terminal" evidence="10">
    <location>
        <begin position="1875"/>
        <end position="1961"/>
    </location>
</feature>
<organism evidence="13 14">
    <name type="scientific">Geranomyces variabilis</name>
    <dbReference type="NCBI Taxonomy" id="109894"/>
    <lineage>
        <taxon>Eukaryota</taxon>
        <taxon>Fungi</taxon>
        <taxon>Fungi incertae sedis</taxon>
        <taxon>Chytridiomycota</taxon>
        <taxon>Chytridiomycota incertae sedis</taxon>
        <taxon>Chytridiomycetes</taxon>
        <taxon>Spizellomycetales</taxon>
        <taxon>Powellomycetaceae</taxon>
        <taxon>Geranomyces</taxon>
    </lineage>
</organism>
<comment type="caution">
    <text evidence="13">The sequence shown here is derived from an EMBL/GenBank/DDBJ whole genome shotgun (WGS) entry which is preliminary data.</text>
</comment>
<dbReference type="Pfam" id="PF23096">
    <property type="entry name" value="HEAT_PSME4"/>
    <property type="match status" value="1"/>
</dbReference>
<accession>A0AAD5XQN9</accession>
<protein>
    <recommendedName>
        <fullName evidence="15">Proteasome activator subunit 4</fullName>
    </recommendedName>
</protein>
<dbReference type="InterPro" id="IPR016024">
    <property type="entry name" value="ARM-type_fold"/>
</dbReference>
<sequence>MAEIPSPPAEPSWRVNLPYETDAEGVRWLAEIKQGLHVALAAANYQPGCVQWVKRLKYYLQLEYTLTTEDRAYFAEILYRVVCTPDIGPHVMGYFAVECTNLLRKKKDLPSSYMVLEWRPLFDAILLLTAPKDPSKISLSSSAVAGAMGALVLHAQRFFAPESTAEILQTLLPRMNVHENSWFSLNKGLLFMFLPTATPPAPQSGALSTPPFYWISTAFSLWALARTSMSDAALFLDVFARLAEDQSSSPSNDAWTDDQVRNIFSAGLSCFSLPVGTGSNGNPAGAQAGRTPALNGGGVADSYSQKAAIDPFAKFIVWAARPTEVDNANTNILLRLNELIHAVETYYHPSNAGRWSYGLARFLQMLSYHFLRRLRQEAKEGCKTPAGERLTPAMRAEFVSILRPVVYLALFGKDSTSVHCIHNCLKYLAWIDPALILPGLLERIYPALESLTESHRTISCIGALYHVALPLFNRQHYPPGGTHLAALLDLVIPGIDVNDPSKTLNTLMFIRHAFSCVPIIDLTRSPAPILVSDCRMEEDGEEERAAANEECRLGTAMFAGWVERFLERTFAVIENLPQEHGQIKAKRSTETSVILLIQYTLDLLSQQTSPEIEAIALRKVKNFVSENVIPNATKAVGVICAVTGMPERRLATFVPLCHDQIMSELQHGAAANPTTSSSFPFGFAAMSDARLHWYQCILLNVVQQSGAEALKWKKELLEVARASVKLCQSRRGWKWATKLIRILAVNASSVFCLEARSVGKKLWANQAWQEISHLYWGETPENRLLDIEWHVPNDAEKALVLEFVQEFVDLAMSELKKLMTELEVASEQKRDKREISRDAQKWLSLLRNCVRGMTTLIPPTAAKASDVAGGRDPLMPDFDRSPLMVGYCFPPGTAAHDQVQAVRTEITSFLASVSQTLRRHAEDDTACITILLRCCTELLSDRGCSRATVEGVARGYNQSRDVVSEGKNIANRHTPRYVLIIKMTVIHLARLEYNAVCDCRTPAGQMDLLLELEHWSVASYAVIRKEAQRGLSTVLKSSPDAIKQLVFWRAVAILRSRGRLPVSGDTSTSAQPTEVESDRLKGALYLLKTSPLLRIGMTAYDRARGVLNGLSVAYTSDKKSIKKRWGILAKEILGRYQELAVSTAALPDAIMVAQKLAADSLDQAVLARNSKLVTEQAGKSRGEHSLMVNDLMETLKRPDIPMSYRTVLIKFLDAILRDDAPVPVSVTQYLLTNVNSEEVGIRQMCLKVLRRVLSIIKRRAKEAHESKCPSKVYTRRSTWKPSSVEAYIASGLTDIRSEAEWRNAKFIDNSVGWYCWPEEHKVRQGAAASPPDTIPYDDPESRASIDLLCTTLAGREFWEHFFVYRMQEAPGHSINPTEAAAGIAPTERFEHGAAQFYALAAMVLGPRIVLAPLSAKVNTILALDADAVRVPEKAEQRAVVEVISGLLAGCKYWSWDDVNALWTWSGKVLARGLSIADTETFQLWPPALRYAFSQRDPRRHLPLIRQLIATTGPADNATLPGATPTQTFFAESKILSVARVLLTTYAWRLGPLAMSLVPTYLSQLAHPYLLVRQNIGANLSALISARWVVNAPSVQDVMAASASASVGPHAGVLALDDQGASMVKSVVDTIQRLRMDVIHDSANAGGAGTSTDRTAHLALEYKNAAGTVLAWFVNALLNQPAAAQHAYFPLLLPEVLHMQVWGDVELQQSAQLAARSYANYPHPAQMVPGTLKMVLEAATAKPEATASATSAQIRWQMRFRVLPLLQVFYFRHLFLLPAQTTADVTHHVASVILADPHVEVRALASTTLAGLVRCSSDPAAMILELKERFTATLAALAPLATRRGGGARATAASAASGPVTAQIEPTAEELAAKVAKKHAAVLGLAALVQAFPYDVPPWMPDVLVALAKCVGDSVPIGPSVSKTFADFRRTHQDNWQTHLTAFDEDQRELLADLLISPSYYA</sequence>
<dbReference type="GO" id="GO:0005829">
    <property type="term" value="C:cytosol"/>
    <property type="evidence" value="ECO:0007669"/>
    <property type="project" value="TreeGrafter"/>
</dbReference>
<keyword evidence="14" id="KW-1185">Reference proteome</keyword>
<proteinExistence type="inferred from homology"/>
<dbReference type="Proteomes" id="UP001212152">
    <property type="component" value="Unassembled WGS sequence"/>
</dbReference>
<evidence type="ECO:0000256" key="7">
    <source>
        <dbReference type="ARBA" id="ARBA00023204"/>
    </source>
</evidence>
<keyword evidence="6" id="KW-0227">DNA damage</keyword>
<dbReference type="InterPro" id="IPR055455">
    <property type="entry name" value="HEAT_PSME4"/>
</dbReference>
<dbReference type="SUPFAM" id="SSF48371">
    <property type="entry name" value="ARM repeat"/>
    <property type="match status" value="1"/>
</dbReference>
<evidence type="ECO:0000256" key="1">
    <source>
        <dbReference type="ARBA" id="ARBA00004123"/>
    </source>
</evidence>
<evidence type="ECO:0000313" key="13">
    <source>
        <dbReference type="EMBL" id="KAJ3175354.1"/>
    </source>
</evidence>
<keyword evidence="5" id="KW-0677">Repeat</keyword>
<keyword evidence="4" id="KW-0963">Cytoplasm</keyword>
<evidence type="ECO:0000256" key="5">
    <source>
        <dbReference type="ARBA" id="ARBA00022737"/>
    </source>
</evidence>
<evidence type="ECO:0000256" key="6">
    <source>
        <dbReference type="ARBA" id="ARBA00022763"/>
    </source>
</evidence>
<keyword evidence="7" id="KW-0234">DNA repair</keyword>
<dbReference type="GO" id="GO:0006281">
    <property type="term" value="P:DNA repair"/>
    <property type="evidence" value="ECO:0007669"/>
    <property type="project" value="UniProtKB-KW"/>
</dbReference>
<keyword evidence="8" id="KW-0539">Nucleus</keyword>
<dbReference type="GO" id="GO:0070628">
    <property type="term" value="F:proteasome binding"/>
    <property type="evidence" value="ECO:0007669"/>
    <property type="project" value="InterPro"/>
</dbReference>
<dbReference type="PANTHER" id="PTHR32170">
    <property type="entry name" value="PROTEASOME ACTIVATOR COMPLEX SUBUNIT 4"/>
    <property type="match status" value="1"/>
</dbReference>
<evidence type="ECO:0000256" key="8">
    <source>
        <dbReference type="ARBA" id="ARBA00023242"/>
    </source>
</evidence>
<evidence type="ECO:0000259" key="10">
    <source>
        <dbReference type="Pfam" id="PF11919"/>
    </source>
</evidence>
<dbReference type="InterPro" id="IPR032430">
    <property type="entry name" value="Blm10_mid"/>
</dbReference>
<evidence type="ECO:0000256" key="2">
    <source>
        <dbReference type="ARBA" id="ARBA00004496"/>
    </source>
</evidence>
<evidence type="ECO:0000256" key="9">
    <source>
        <dbReference type="SAM" id="Coils"/>
    </source>
</evidence>
<dbReference type="Pfam" id="PF11919">
    <property type="entry name" value="PSME4_C"/>
    <property type="match status" value="1"/>
</dbReference>
<keyword evidence="9" id="KW-0175">Coiled coil</keyword>